<evidence type="ECO:0000313" key="1">
    <source>
        <dbReference type="EMBL" id="MFD1547298.1"/>
    </source>
</evidence>
<organism evidence="1 2">
    <name type="scientific">Nonomuraea guangzhouensis</name>
    <dbReference type="NCBI Taxonomy" id="1291555"/>
    <lineage>
        <taxon>Bacteria</taxon>
        <taxon>Bacillati</taxon>
        <taxon>Actinomycetota</taxon>
        <taxon>Actinomycetes</taxon>
        <taxon>Streptosporangiales</taxon>
        <taxon>Streptosporangiaceae</taxon>
        <taxon>Nonomuraea</taxon>
    </lineage>
</organism>
<gene>
    <name evidence="1" type="ORF">ACFSJ0_60440</name>
</gene>
<proteinExistence type="predicted"/>
<sequence length="158" mass="16932">MALESENERRIDDLARAIVAEVAPKEAEYFPAIAQATRRNPRRAFRGGGDDLLGFSLADAVTLLTPIVLTVLTGAATNTLTQAVERTSKQVSKSLWDKLFPSRPAPIAGSETVVPVLDPAQVKETAQAVEEIALALGVDKATALRLRQATFGHLSGER</sequence>
<dbReference type="EMBL" id="JBHUCM010000075">
    <property type="protein sequence ID" value="MFD1547298.1"/>
    <property type="molecule type" value="Genomic_DNA"/>
</dbReference>
<name>A0ABW4GWT7_9ACTN</name>
<accession>A0ABW4GWT7</accession>
<dbReference type="Proteomes" id="UP001597097">
    <property type="component" value="Unassembled WGS sequence"/>
</dbReference>
<protein>
    <submittedName>
        <fullName evidence="1">Uncharacterized protein</fullName>
    </submittedName>
</protein>
<evidence type="ECO:0000313" key="2">
    <source>
        <dbReference type="Proteomes" id="UP001597097"/>
    </source>
</evidence>
<dbReference type="RefSeq" id="WP_219528111.1">
    <property type="nucleotide sequence ID" value="NZ_JAHKRM010000003.1"/>
</dbReference>
<reference evidence="2" key="1">
    <citation type="journal article" date="2019" name="Int. J. Syst. Evol. Microbiol.">
        <title>The Global Catalogue of Microorganisms (GCM) 10K type strain sequencing project: providing services to taxonomists for standard genome sequencing and annotation.</title>
        <authorList>
            <consortium name="The Broad Institute Genomics Platform"/>
            <consortium name="The Broad Institute Genome Sequencing Center for Infectious Disease"/>
            <person name="Wu L."/>
            <person name="Ma J."/>
        </authorList>
    </citation>
    <scope>NUCLEOTIDE SEQUENCE [LARGE SCALE GENOMIC DNA]</scope>
    <source>
        <strain evidence="2">CGMCC 1.15399</strain>
    </source>
</reference>
<comment type="caution">
    <text evidence="1">The sequence shown here is derived from an EMBL/GenBank/DDBJ whole genome shotgun (WGS) entry which is preliminary data.</text>
</comment>
<keyword evidence="2" id="KW-1185">Reference proteome</keyword>